<organism evidence="2 3">
    <name type="scientific">Labilithrix luteola</name>
    <dbReference type="NCBI Taxonomy" id="1391654"/>
    <lineage>
        <taxon>Bacteria</taxon>
        <taxon>Pseudomonadati</taxon>
        <taxon>Myxococcota</taxon>
        <taxon>Polyangia</taxon>
        <taxon>Polyangiales</taxon>
        <taxon>Labilitrichaceae</taxon>
        <taxon>Labilithrix</taxon>
    </lineage>
</organism>
<dbReference type="PATRIC" id="fig|1391654.3.peg.626"/>
<accession>A0A0K1PKB2</accession>
<dbReference type="AlphaFoldDB" id="A0A0K1PKB2"/>
<evidence type="ECO:0008006" key="4">
    <source>
        <dbReference type="Google" id="ProtNLM"/>
    </source>
</evidence>
<evidence type="ECO:0000313" key="3">
    <source>
        <dbReference type="Proteomes" id="UP000064967"/>
    </source>
</evidence>
<dbReference type="EMBL" id="CP012333">
    <property type="protein sequence ID" value="AKU93957.1"/>
    <property type="molecule type" value="Genomic_DNA"/>
</dbReference>
<gene>
    <name evidence="2" type="ORF">AKJ09_00621</name>
</gene>
<proteinExistence type="predicted"/>
<evidence type="ECO:0000313" key="2">
    <source>
        <dbReference type="EMBL" id="AKU93957.1"/>
    </source>
</evidence>
<dbReference type="Proteomes" id="UP000064967">
    <property type="component" value="Chromosome"/>
</dbReference>
<dbReference type="PROSITE" id="PS51257">
    <property type="entry name" value="PROKAR_LIPOPROTEIN"/>
    <property type="match status" value="1"/>
</dbReference>
<dbReference type="KEGG" id="llu:AKJ09_00621"/>
<protein>
    <recommendedName>
        <fullName evidence="4">Type IV fimbrial biogenesis protein PilY1</fullName>
    </recommendedName>
</protein>
<dbReference type="STRING" id="1391654.AKJ09_00621"/>
<keyword evidence="3" id="KW-1185">Reference proteome</keyword>
<name>A0A0K1PKB2_9BACT</name>
<dbReference type="SUPFAM" id="SSF101898">
    <property type="entry name" value="NHL repeat"/>
    <property type="match status" value="1"/>
</dbReference>
<reference evidence="2 3" key="1">
    <citation type="submission" date="2015-08" db="EMBL/GenBank/DDBJ databases">
        <authorList>
            <person name="Babu N.S."/>
            <person name="Beckwith C.J."/>
            <person name="Beseler K.G."/>
            <person name="Brison A."/>
            <person name="Carone J.V."/>
            <person name="Caskin T.P."/>
            <person name="Diamond M."/>
            <person name="Durham M.E."/>
            <person name="Foxe J.M."/>
            <person name="Go M."/>
            <person name="Henderson B.A."/>
            <person name="Jones I.B."/>
            <person name="McGettigan J.A."/>
            <person name="Micheletti S.J."/>
            <person name="Nasrallah M.E."/>
            <person name="Ortiz D."/>
            <person name="Piller C.R."/>
            <person name="Privatt S.R."/>
            <person name="Schneider S.L."/>
            <person name="Sharp S."/>
            <person name="Smith T.C."/>
            <person name="Stanton J.D."/>
            <person name="Ullery H.E."/>
            <person name="Wilson R.J."/>
            <person name="Serrano M.G."/>
            <person name="Buck G."/>
            <person name="Lee V."/>
            <person name="Wang Y."/>
            <person name="Carvalho R."/>
            <person name="Voegtly L."/>
            <person name="Shi R."/>
            <person name="Duckworth R."/>
            <person name="Johnson A."/>
            <person name="Loviza R."/>
            <person name="Walstead R."/>
            <person name="Shah Z."/>
            <person name="Kiflezghi M."/>
            <person name="Wade K."/>
            <person name="Ball S.L."/>
            <person name="Bradley K.W."/>
            <person name="Asai D.J."/>
            <person name="Bowman C.A."/>
            <person name="Russell D.A."/>
            <person name="Pope W.H."/>
            <person name="Jacobs-Sera D."/>
            <person name="Hendrix R.W."/>
            <person name="Hatfull G.F."/>
        </authorList>
    </citation>
    <scope>NUCLEOTIDE SEQUENCE [LARGE SCALE GENOMIC DNA]</scope>
    <source>
        <strain evidence="2 3">DSM 27648</strain>
    </source>
</reference>
<feature type="region of interest" description="Disordered" evidence="1">
    <location>
        <begin position="36"/>
        <end position="66"/>
    </location>
</feature>
<sequence length="376" mass="39967">MRRGSDGEMKRIVTLAGILSPFVLALIVQACATSSETTRPDVGSPSVVPDLDSGVGGPGDTGDADRPTLPCAAGNLCEVQVPLSFGYVTAIRGRSKNDVWATGTRGALMHYGGQAWTSVVTDSSETVSSLFLTPDELWMIAGNFVTRRGAEPGTVRRMQLGTPHTLSGVAVLPNGDAYLALLRTTKYSPLVPPLVKIVDFDAQEVEATAWPLIPGVDPEAAAASPEEMMPRASCLVPDHALWLVGDHAKVVRYPVTPLGTGEFVSVGSQANLKAAWGHDEHLWAVGAGGTILHYDGATWHAQDSGTSVELEAVFGFSDRDVWVAGPEGTVLHFDGERWSKIDVGDYHGRLETIWGSASDDVWIGGELAMFHWGALP</sequence>
<evidence type="ECO:0000256" key="1">
    <source>
        <dbReference type="SAM" id="MobiDB-lite"/>
    </source>
</evidence>